<comment type="similarity">
    <text evidence="1">Belongs to the antibiotic N-acetyltransferase family.</text>
</comment>
<name>A0A6A0AW15_9ACTN</name>
<evidence type="ECO:0000256" key="2">
    <source>
        <dbReference type="ARBA" id="ARBA00022679"/>
    </source>
</evidence>
<evidence type="ECO:0000313" key="5">
    <source>
        <dbReference type="Proteomes" id="UP000484988"/>
    </source>
</evidence>
<dbReference type="Proteomes" id="UP000484988">
    <property type="component" value="Unassembled WGS sequence"/>
</dbReference>
<organism evidence="4 5">
    <name type="scientific">Streptomyces pacificus</name>
    <dbReference type="NCBI Taxonomy" id="2705029"/>
    <lineage>
        <taxon>Bacteria</taxon>
        <taxon>Bacillati</taxon>
        <taxon>Actinomycetota</taxon>
        <taxon>Actinomycetes</taxon>
        <taxon>Kitasatosporales</taxon>
        <taxon>Streptomycetaceae</taxon>
        <taxon>Streptomyces</taxon>
    </lineage>
</organism>
<accession>A0A6A0AW15</accession>
<gene>
    <name evidence="4" type="ORF">SCWH03_33530</name>
</gene>
<dbReference type="InterPro" id="IPR003679">
    <property type="entry name" value="Amioglycoside_AcTrfase"/>
</dbReference>
<dbReference type="RefSeq" id="WP_173264908.1">
    <property type="nucleotide sequence ID" value="NZ_BLLG01000008.1"/>
</dbReference>
<dbReference type="GO" id="GO:0008080">
    <property type="term" value="F:N-acetyltransferase activity"/>
    <property type="evidence" value="ECO:0007669"/>
    <property type="project" value="InterPro"/>
</dbReference>
<sequence>MTGPAAERDALARQLTELGLRRGETVLVHAGIGGTGMDAAVLRDALLKAVGGEGTLVVPAFTPENSDTSTAHLRRVAGMTPTQAAAFRAMMPAFDAAVTPSTGMGRLAESVRTARGAVRSTHPQTSFAALGPGAEGLLFPHPLTCHLGEESPLGALYRAGARVLMINVGFSVCTAFHLAEYRIGAPQRRYACVVRGAHGPEWTEYLDVALDDSDFGDIGAAFSRNTGQRGRLGGTKATLFSITDAVDHAVTWMSGKRR</sequence>
<keyword evidence="5" id="KW-1185">Reference proteome</keyword>
<dbReference type="Pfam" id="PF02522">
    <property type="entry name" value="Antibiotic_NAT"/>
    <property type="match status" value="1"/>
</dbReference>
<dbReference type="GO" id="GO:0046677">
    <property type="term" value="P:response to antibiotic"/>
    <property type="evidence" value="ECO:0007669"/>
    <property type="project" value="InterPro"/>
</dbReference>
<reference evidence="4 5" key="1">
    <citation type="submission" date="2020-02" db="EMBL/GenBank/DDBJ databases">
        <title>Whole Genome Shotgun Sequence of Streptomyces sp. strain CWH03.</title>
        <authorList>
            <person name="Dohra H."/>
            <person name="Kodani S."/>
            <person name="Yamamura H."/>
        </authorList>
    </citation>
    <scope>NUCLEOTIDE SEQUENCE [LARGE SCALE GENOMIC DNA]</scope>
    <source>
        <strain evidence="4 5">CWH03</strain>
    </source>
</reference>
<dbReference type="InterPro" id="IPR028345">
    <property type="entry name" value="Antibiotic_NAT-like"/>
</dbReference>
<proteinExistence type="inferred from homology"/>
<dbReference type="AlphaFoldDB" id="A0A6A0AW15"/>
<evidence type="ECO:0000256" key="1">
    <source>
        <dbReference type="ARBA" id="ARBA00006383"/>
    </source>
</evidence>
<dbReference type="PANTHER" id="PTHR11104:SF0">
    <property type="entry name" value="SPBETA PROPHAGE-DERIVED AMINOGLYCOSIDE N(3')-ACETYLTRANSFERASE-LIKE PROTEIN YOKD"/>
    <property type="match status" value="1"/>
</dbReference>
<dbReference type="PANTHER" id="PTHR11104">
    <property type="entry name" value="AMINOGLYCOSIDE N3-ACETYLTRANSFERASE"/>
    <property type="match status" value="1"/>
</dbReference>
<evidence type="ECO:0000256" key="3">
    <source>
        <dbReference type="ARBA" id="ARBA00023315"/>
    </source>
</evidence>
<dbReference type="SUPFAM" id="SSF110710">
    <property type="entry name" value="TTHA0583/YokD-like"/>
    <property type="match status" value="1"/>
</dbReference>
<keyword evidence="2 4" id="KW-0808">Transferase</keyword>
<dbReference type="EMBL" id="BLLG01000008">
    <property type="protein sequence ID" value="GFH37119.1"/>
    <property type="molecule type" value="Genomic_DNA"/>
</dbReference>
<protein>
    <submittedName>
        <fullName evidence="4">AAC(3) family N-acetyltransferase</fullName>
    </submittedName>
</protein>
<comment type="caution">
    <text evidence="4">The sequence shown here is derived from an EMBL/GenBank/DDBJ whole genome shotgun (WGS) entry which is preliminary data.</text>
</comment>
<evidence type="ECO:0000313" key="4">
    <source>
        <dbReference type="EMBL" id="GFH37119.1"/>
    </source>
</evidence>
<keyword evidence="3" id="KW-0012">Acyltransferase</keyword>